<sequence length="252" mass="28705">MEVKWRRLVIPLCVFFMFSCSGNANQINFFVSGGPNFSALKNKPLVEINEAVTNAYQTNTKTNGQGFWAVGINHTFEKSWFSFYQLSLGIAGYFFDLGQVKGTEFPFINEGLFDTLNYNFHAKSSSLMVEGKAIYSKYVLKPYALVGIGPSWNRFYAYHEKPTERFLSAAPAVHFNNHTKQTFSYELGAGLDYLLWHDTQRQVEYHVSAGYQYFNLDKGTLGYSWVQTSKDRLTVKNLYTQGIVFTCAVSFG</sequence>
<dbReference type="PROSITE" id="PS51257">
    <property type="entry name" value="PROKAR_LIPOPROTEIN"/>
    <property type="match status" value="1"/>
</dbReference>
<dbReference type="eggNOG" id="ENOG5031E47">
    <property type="taxonomic scope" value="Bacteria"/>
</dbReference>
<dbReference type="InterPro" id="IPR011250">
    <property type="entry name" value="OMP/PagP_B-barrel"/>
</dbReference>
<accession>A0A0W0YMQ4</accession>
<dbReference type="RefSeq" id="WP_027272199.1">
    <property type="nucleotide sequence ID" value="NZ_CAAAJE010000034.1"/>
</dbReference>
<evidence type="ECO:0008006" key="4">
    <source>
        <dbReference type="Google" id="ProtNLM"/>
    </source>
</evidence>
<keyword evidence="1" id="KW-0732">Signal</keyword>
<evidence type="ECO:0000256" key="1">
    <source>
        <dbReference type="SAM" id="SignalP"/>
    </source>
</evidence>
<feature type="chain" id="PRO_5006917776" description="Outer membrane protein beta-barrel domain-containing protein" evidence="1">
    <location>
        <begin position="25"/>
        <end position="252"/>
    </location>
</feature>
<feature type="signal peptide" evidence="1">
    <location>
        <begin position="1"/>
        <end position="24"/>
    </location>
</feature>
<dbReference type="EMBL" id="LNYV01000013">
    <property type="protein sequence ID" value="KTD58176.1"/>
    <property type="molecule type" value="Genomic_DNA"/>
</dbReference>
<dbReference type="Proteomes" id="UP000054621">
    <property type="component" value="Unassembled WGS sequence"/>
</dbReference>
<organism evidence="2 3">
    <name type="scientific">Legionella sainthelensi</name>
    <dbReference type="NCBI Taxonomy" id="28087"/>
    <lineage>
        <taxon>Bacteria</taxon>
        <taxon>Pseudomonadati</taxon>
        <taxon>Pseudomonadota</taxon>
        <taxon>Gammaproteobacteria</taxon>
        <taxon>Legionellales</taxon>
        <taxon>Legionellaceae</taxon>
        <taxon>Legionella</taxon>
    </lineage>
</organism>
<protein>
    <recommendedName>
        <fullName evidence="4">Outer membrane protein beta-barrel domain-containing protein</fullName>
    </recommendedName>
</protein>
<dbReference type="AlphaFoldDB" id="A0A0W0YMQ4"/>
<dbReference type="SUPFAM" id="SSF56925">
    <property type="entry name" value="OMPA-like"/>
    <property type="match status" value="1"/>
</dbReference>
<proteinExistence type="predicted"/>
<dbReference type="OrthoDB" id="5634837at2"/>
<comment type="caution">
    <text evidence="2">The sequence shown here is derived from an EMBL/GenBank/DDBJ whole genome shotgun (WGS) entry which is preliminary data.</text>
</comment>
<dbReference type="STRING" id="28087.Lsai_0783"/>
<dbReference type="PATRIC" id="fig|28087.4.peg.836"/>
<evidence type="ECO:0000313" key="3">
    <source>
        <dbReference type="Proteomes" id="UP000054621"/>
    </source>
</evidence>
<gene>
    <name evidence="2" type="ORF">Lsai_0783</name>
</gene>
<evidence type="ECO:0000313" key="2">
    <source>
        <dbReference type="EMBL" id="KTD58176.1"/>
    </source>
</evidence>
<reference evidence="2 3" key="1">
    <citation type="submission" date="2015-11" db="EMBL/GenBank/DDBJ databases">
        <title>Genomic analysis of 38 Legionella species identifies large and diverse effector repertoires.</title>
        <authorList>
            <person name="Burstein D."/>
            <person name="Amaro F."/>
            <person name="Zusman T."/>
            <person name="Lifshitz Z."/>
            <person name="Cohen O."/>
            <person name="Gilbert J.A."/>
            <person name="Pupko T."/>
            <person name="Shuman H.A."/>
            <person name="Segal G."/>
        </authorList>
    </citation>
    <scope>NUCLEOTIDE SEQUENCE [LARGE SCALE GENOMIC DNA]</scope>
    <source>
        <strain evidence="2 3">Mt.St.Helens-4</strain>
    </source>
</reference>
<name>A0A0W0YMQ4_9GAMM</name>